<organism evidence="5">
    <name type="scientific">Hymenolepis diminuta</name>
    <name type="common">Rat tapeworm</name>
    <dbReference type="NCBI Taxonomy" id="6216"/>
    <lineage>
        <taxon>Eukaryota</taxon>
        <taxon>Metazoa</taxon>
        <taxon>Spiralia</taxon>
        <taxon>Lophotrochozoa</taxon>
        <taxon>Platyhelminthes</taxon>
        <taxon>Cestoda</taxon>
        <taxon>Eucestoda</taxon>
        <taxon>Cyclophyllidea</taxon>
        <taxon>Hymenolepididae</taxon>
        <taxon>Hymenolepis</taxon>
    </lineage>
</organism>
<evidence type="ECO:0000256" key="1">
    <source>
        <dbReference type="SAM" id="MobiDB-lite"/>
    </source>
</evidence>
<dbReference type="WBParaSite" id="HDID_0001042101-mRNA-1">
    <property type="protein sequence ID" value="HDID_0001042101-mRNA-1"/>
    <property type="gene ID" value="HDID_0001042101"/>
</dbReference>
<feature type="transmembrane region" description="Helical" evidence="2">
    <location>
        <begin position="169"/>
        <end position="189"/>
    </location>
</feature>
<feature type="region of interest" description="Disordered" evidence="1">
    <location>
        <begin position="453"/>
        <end position="502"/>
    </location>
</feature>
<evidence type="ECO:0000313" key="4">
    <source>
        <dbReference type="Proteomes" id="UP000274504"/>
    </source>
</evidence>
<proteinExistence type="predicted"/>
<feature type="compositionally biased region" description="Basic residues" evidence="1">
    <location>
        <begin position="539"/>
        <end position="552"/>
    </location>
</feature>
<sequence length="731" mass="81170">MWADVMVDKVSTTLHLDQNKDKHAGSSVSFYLLPAVSEYCLLSAALIYEITVRIGQPSYIELEDESEIGSDIEEEDEFSDEGISDDSGETETDEERRRKGSVGTTTGDREATDMSSSKSPTISDPELAIKRVGKKRRSPGRSLSRMFAKHVRKVKARIAHCEMNIKSGYWAPLLIVLTISALTVTTGVAPKAKNETISSWKSAVLIKPGRQMIAVLLGINLAGWVVKSFQLKEADILYNITVRDEIAYGWTRRFEALWRQNPIYLSNLLSHTNLTMCEGGGEHFHARENLASPRLSSKQLNEMLHRKFSTQSFQQIEYMMPRRASFFNPNVTLSTSTNNLHDAEFHFGGVPLHHPSQPNDMNPVHKLSAIPYAQKKLSVPNLKRLSVSGIPKPSYRGPTTNPVGAFPSRCPLTESESYEGPNYFLSRISPTTPVTAYRNEHATQTTALFEQHHTGNSAHSHYRHQRSTTQSTLKPPSSLLKLNHNRSIDVGRPVGEQDGMQRRQTLVNLETAKYRFLAAEMAHKRVLERSVDAAGESGKKRRNKSSKKKQQKGGKVAVKGGKDKRGCQKSDTSPRDTNTNNNVPSSSPPPPPAVIFNPPTIIEPPEVQVSQTQQVRGFEPSKMVPLLIARNMMSTTDGEPLSAVPEEAGHDSLSLSLPIILSSVPSSPSNDRSESENTFQVRSSYNKLHRPFTIKTEEIPNDNTELESAFSTIDSSTEKTTSTPTQKTNGR</sequence>
<feature type="region of interest" description="Disordered" evidence="1">
    <location>
        <begin position="531"/>
        <end position="600"/>
    </location>
</feature>
<feature type="compositionally biased region" description="Low complexity" evidence="1">
    <location>
        <begin position="467"/>
        <end position="482"/>
    </location>
</feature>
<reference evidence="3 4" key="2">
    <citation type="submission" date="2018-11" db="EMBL/GenBank/DDBJ databases">
        <authorList>
            <consortium name="Pathogen Informatics"/>
        </authorList>
    </citation>
    <scope>NUCLEOTIDE SEQUENCE [LARGE SCALE GENOMIC DNA]</scope>
</reference>
<keyword evidence="2" id="KW-0472">Membrane</keyword>
<feature type="compositionally biased region" description="Polar residues" evidence="1">
    <location>
        <begin position="113"/>
        <end position="122"/>
    </location>
</feature>
<keyword evidence="2" id="KW-0812">Transmembrane</keyword>
<dbReference type="AlphaFoldDB" id="A0A158QGC4"/>
<protein>
    <submittedName>
        <fullName evidence="5">Rhomboid domain-containing protein</fullName>
    </submittedName>
</protein>
<evidence type="ECO:0000313" key="3">
    <source>
        <dbReference type="EMBL" id="VDL63291.1"/>
    </source>
</evidence>
<evidence type="ECO:0000313" key="5">
    <source>
        <dbReference type="WBParaSite" id="HDID_0001042101-mRNA-1"/>
    </source>
</evidence>
<accession>A0A158QGC4</accession>
<evidence type="ECO:0000256" key="2">
    <source>
        <dbReference type="SAM" id="Phobius"/>
    </source>
</evidence>
<name>A0A158QGC4_HYMDI</name>
<keyword evidence="2" id="KW-1133">Transmembrane helix</keyword>
<reference evidence="5" key="1">
    <citation type="submission" date="2016-04" db="UniProtKB">
        <authorList>
            <consortium name="WormBaseParasite"/>
        </authorList>
    </citation>
    <scope>IDENTIFICATION</scope>
</reference>
<dbReference type="Proteomes" id="UP000274504">
    <property type="component" value="Unassembled WGS sequence"/>
</dbReference>
<feature type="compositionally biased region" description="Basic and acidic residues" evidence="1">
    <location>
        <begin position="560"/>
        <end position="574"/>
    </location>
</feature>
<feature type="compositionally biased region" description="Acidic residues" evidence="1">
    <location>
        <begin position="70"/>
        <end position="93"/>
    </location>
</feature>
<feature type="region of interest" description="Disordered" evidence="1">
    <location>
        <begin position="692"/>
        <end position="731"/>
    </location>
</feature>
<dbReference type="OrthoDB" id="6429739at2759"/>
<dbReference type="EMBL" id="UYSG01011675">
    <property type="protein sequence ID" value="VDL63291.1"/>
    <property type="molecule type" value="Genomic_DNA"/>
</dbReference>
<feature type="compositionally biased region" description="Low complexity" evidence="1">
    <location>
        <begin position="718"/>
        <end position="731"/>
    </location>
</feature>
<feature type="region of interest" description="Disordered" evidence="1">
    <location>
        <begin position="70"/>
        <end position="142"/>
    </location>
</feature>
<gene>
    <name evidence="3" type="ORF">HDID_LOCUS10419</name>
</gene>